<sequence>MFHFNSSPRMANCHMFGIQIFLFISVFIQKTWCTDLKKYPMLMPNIHPYKDEFYVCTPIKIVPDKNFYIVGFEPNATMNVAHHMLLFGCSALASFEEYWDCGEMSQSEPDSKLQKATPCAQGSQVVYAWARNAKPLKLPEDVGFLVGKDTPIKYLVLQIHYTKKFPEGQTDNSGLFLLYTQRPQSKLAAVLLLAAGGRIPPKEITHMDVECKINEDKVLHPFAYRTHTHTLGRVVSGYRVTREEGLDHWHLLGKRDPLTPQMFYPVFDQTPIKQGDKIAARCTMNSATRDRYTDVGPTNNDEMCNFYLMYYVEKGTPLEIASCYDVGPPNYYWRNNDDLNNIPEKEASSLY</sequence>
<evidence type="ECO:0000256" key="18">
    <source>
        <dbReference type="ARBA" id="ARBA00037847"/>
    </source>
</evidence>
<evidence type="ECO:0000256" key="10">
    <source>
        <dbReference type="ARBA" id="ARBA00022989"/>
    </source>
</evidence>
<dbReference type="GO" id="GO:0006518">
    <property type="term" value="P:peptide metabolic process"/>
    <property type="evidence" value="ECO:0007669"/>
    <property type="project" value="InterPro"/>
</dbReference>
<evidence type="ECO:0000256" key="20">
    <source>
        <dbReference type="PIRSR" id="PIRSR600720-2"/>
    </source>
</evidence>
<feature type="binding site" evidence="20">
    <location>
        <position position="303"/>
    </location>
    <ligand>
        <name>Cu(2+)</name>
        <dbReference type="ChEBI" id="CHEBI:29036"/>
        <label>1</label>
        <note>catalytic</note>
    </ligand>
</feature>
<feature type="binding site" evidence="20">
    <location>
        <position position="229"/>
    </location>
    <ligand>
        <name>Cu(2+)</name>
        <dbReference type="ChEBI" id="CHEBI:29036"/>
        <label>1</label>
        <note>catalytic</note>
    </ligand>
</feature>
<evidence type="ECO:0000256" key="9">
    <source>
        <dbReference type="ARBA" id="ARBA00022833"/>
    </source>
</evidence>
<evidence type="ECO:0000259" key="22">
    <source>
        <dbReference type="Pfam" id="PF01082"/>
    </source>
</evidence>
<accession>A0A9N9MB14</accession>
<evidence type="ECO:0000256" key="17">
    <source>
        <dbReference type="ARBA" id="ARBA00023329"/>
    </source>
</evidence>
<evidence type="ECO:0000256" key="19">
    <source>
        <dbReference type="ARBA" id="ARBA00048431"/>
    </source>
</evidence>
<evidence type="ECO:0000259" key="23">
    <source>
        <dbReference type="Pfam" id="PF03712"/>
    </source>
</evidence>
<comment type="similarity">
    <text evidence="3">Belongs to the copper type II ascorbate-dependent monooxygenase family.</text>
</comment>
<comment type="catalytic activity">
    <reaction evidence="19">
        <text>a [peptide]-C-terminal glycine + 2 L-ascorbate + O2 = a [peptide]-C-terminal (2S)-2-hydroxyglycine + 2 monodehydro-L-ascorbate radical + H2O</text>
        <dbReference type="Rhea" id="RHEA:21452"/>
        <dbReference type="Rhea" id="RHEA-COMP:13486"/>
        <dbReference type="Rhea" id="RHEA-COMP:15321"/>
        <dbReference type="ChEBI" id="CHEBI:15377"/>
        <dbReference type="ChEBI" id="CHEBI:15379"/>
        <dbReference type="ChEBI" id="CHEBI:38290"/>
        <dbReference type="ChEBI" id="CHEBI:59513"/>
        <dbReference type="ChEBI" id="CHEBI:137000"/>
        <dbReference type="ChEBI" id="CHEBI:142768"/>
        <dbReference type="EC" id="1.14.17.3"/>
    </reaction>
</comment>
<dbReference type="PANTHER" id="PTHR10680:SF14">
    <property type="entry name" value="PEPTIDYL-GLYCINE ALPHA-AMIDATING MONOOXYGENASE"/>
    <property type="match status" value="1"/>
</dbReference>
<feature type="domain" description="Copper type II ascorbate-dependent monooxygenase C-terminal" evidence="23">
    <location>
        <begin position="188"/>
        <end position="335"/>
    </location>
</feature>
<dbReference type="InterPro" id="IPR024548">
    <property type="entry name" value="Cu2_monoox_C"/>
</dbReference>
<feature type="disulfide bond" evidence="21">
    <location>
        <begin position="282"/>
        <end position="304"/>
    </location>
</feature>
<keyword evidence="11" id="KW-0560">Oxidoreductase</keyword>
<dbReference type="EC" id="1.14.17.3" evidence="4"/>
<dbReference type="GO" id="GO:0004504">
    <property type="term" value="F:peptidylglycine monooxygenase activity"/>
    <property type="evidence" value="ECO:0007669"/>
    <property type="project" value="UniProtKB-EC"/>
</dbReference>
<dbReference type="PROSITE" id="PS00084">
    <property type="entry name" value="CU2_MONOOXYGENASE_1"/>
    <property type="match status" value="1"/>
</dbReference>
<evidence type="ECO:0000256" key="7">
    <source>
        <dbReference type="ARBA" id="ARBA00022723"/>
    </source>
</evidence>
<comment type="cofactor">
    <cofactor evidence="20">
        <name>Cu(2+)</name>
        <dbReference type="ChEBI" id="CHEBI:29036"/>
    </cofactor>
    <text evidence="20">Binds 2 Cu(2+) ions per subunit.</text>
</comment>
<dbReference type="GO" id="GO:0016020">
    <property type="term" value="C:membrane"/>
    <property type="evidence" value="ECO:0007669"/>
    <property type="project" value="InterPro"/>
</dbReference>
<dbReference type="PRINTS" id="PR00790">
    <property type="entry name" value="PAMONOXGNASE"/>
</dbReference>
<dbReference type="Gene3D" id="2.60.120.310">
    <property type="entry name" value="Copper type II, ascorbate-dependent monooxygenase, N-terminal domain"/>
    <property type="match status" value="1"/>
</dbReference>
<keyword evidence="17" id="KW-0968">Cytoplasmic vesicle</keyword>
<protein>
    <recommendedName>
        <fullName evidence="4">peptidylglycine monooxygenase</fullName>
        <ecNumber evidence="4">1.14.17.3</ecNumber>
    </recommendedName>
</protein>
<evidence type="ECO:0000256" key="14">
    <source>
        <dbReference type="ARBA" id="ARBA00023136"/>
    </source>
</evidence>
<dbReference type="GO" id="GO:0031410">
    <property type="term" value="C:cytoplasmic vesicle"/>
    <property type="evidence" value="ECO:0007669"/>
    <property type="project" value="UniProtKB-SubCell"/>
</dbReference>
<dbReference type="InterPro" id="IPR014784">
    <property type="entry name" value="Cu2_ascorb_mOase-like_C"/>
</dbReference>
<dbReference type="GO" id="GO:0005576">
    <property type="term" value="C:extracellular region"/>
    <property type="evidence" value="ECO:0007669"/>
    <property type="project" value="UniProtKB-SubCell"/>
</dbReference>
<evidence type="ECO:0000313" key="24">
    <source>
        <dbReference type="EMBL" id="CAG9759307.1"/>
    </source>
</evidence>
<dbReference type="EMBL" id="OU892277">
    <property type="protein sequence ID" value="CAG9759307.1"/>
    <property type="molecule type" value="Genomic_DNA"/>
</dbReference>
<dbReference type="Proteomes" id="UP001152799">
    <property type="component" value="Chromosome 1"/>
</dbReference>
<keyword evidence="15 21" id="KW-1015">Disulfide bond</keyword>
<keyword evidence="8" id="KW-0732">Signal</keyword>
<dbReference type="PANTHER" id="PTHR10680">
    <property type="entry name" value="PEPTIDYL-GLYCINE ALPHA-AMIDATING MONOOXYGENASE"/>
    <property type="match status" value="1"/>
</dbReference>
<dbReference type="FunFam" id="2.60.120.310:FF:000005">
    <property type="entry name" value="Peptidylglycine alpha-hydroxylating monooxygenase"/>
    <property type="match status" value="1"/>
</dbReference>
<keyword evidence="16" id="KW-0325">Glycoprotein</keyword>
<keyword evidence="9" id="KW-0862">Zinc</keyword>
<feature type="disulfide bond" evidence="21">
    <location>
        <begin position="211"/>
        <end position="323"/>
    </location>
</feature>
<dbReference type="InterPro" id="IPR000323">
    <property type="entry name" value="Cu2_ascorb_mOase_N"/>
</dbReference>
<evidence type="ECO:0000256" key="1">
    <source>
        <dbReference type="ARBA" id="ARBA00004541"/>
    </source>
</evidence>
<keyword evidence="10" id="KW-1133">Transmembrane helix</keyword>
<dbReference type="InterPro" id="IPR008977">
    <property type="entry name" value="PHM/PNGase_F_dom_sf"/>
</dbReference>
<organism evidence="24 25">
    <name type="scientific">Ceutorhynchus assimilis</name>
    <name type="common">cabbage seed weevil</name>
    <dbReference type="NCBI Taxonomy" id="467358"/>
    <lineage>
        <taxon>Eukaryota</taxon>
        <taxon>Metazoa</taxon>
        <taxon>Ecdysozoa</taxon>
        <taxon>Arthropoda</taxon>
        <taxon>Hexapoda</taxon>
        <taxon>Insecta</taxon>
        <taxon>Pterygota</taxon>
        <taxon>Neoptera</taxon>
        <taxon>Endopterygota</taxon>
        <taxon>Coleoptera</taxon>
        <taxon>Polyphaga</taxon>
        <taxon>Cucujiformia</taxon>
        <taxon>Curculionidae</taxon>
        <taxon>Ceutorhynchinae</taxon>
        <taxon>Ceutorhynchus</taxon>
    </lineage>
</organism>
<feature type="binding site" evidence="20">
    <location>
        <position position="83"/>
    </location>
    <ligand>
        <name>Cu(2+)</name>
        <dbReference type="ChEBI" id="CHEBI:29036"/>
        <label>1</label>
        <note>catalytic</note>
    </ligand>
</feature>
<dbReference type="InterPro" id="IPR000720">
    <property type="entry name" value="PHM/PAL"/>
</dbReference>
<dbReference type="FunFam" id="2.60.120.230:FF:000002">
    <property type="entry name" value="Peptidyl-glycine alpha-amidating monooxygenase B"/>
    <property type="match status" value="1"/>
</dbReference>
<evidence type="ECO:0000256" key="2">
    <source>
        <dbReference type="ARBA" id="ARBA00004613"/>
    </source>
</evidence>
<dbReference type="InterPro" id="IPR036939">
    <property type="entry name" value="Cu2_ascorb_mOase_N_sf"/>
</dbReference>
<feature type="binding site" evidence="20">
    <location>
        <position position="227"/>
    </location>
    <ligand>
        <name>Cu(2+)</name>
        <dbReference type="ChEBI" id="CHEBI:29036"/>
        <label>1</label>
        <note>catalytic</note>
    </ligand>
</feature>
<dbReference type="InterPro" id="IPR014783">
    <property type="entry name" value="Cu2_ascorb_mOase_CS-2"/>
</dbReference>
<keyword evidence="5" id="KW-0964">Secreted</keyword>
<dbReference type="OrthoDB" id="10044505at2759"/>
<gene>
    <name evidence="24" type="ORF">CEUTPL_LOCUS60</name>
</gene>
<evidence type="ECO:0000256" key="6">
    <source>
        <dbReference type="ARBA" id="ARBA00022692"/>
    </source>
</evidence>
<keyword evidence="25" id="KW-1185">Reference proteome</keyword>
<keyword evidence="14" id="KW-0472">Membrane</keyword>
<feature type="disulfide bond" evidence="21">
    <location>
        <begin position="56"/>
        <end position="101"/>
    </location>
</feature>
<evidence type="ECO:0000256" key="5">
    <source>
        <dbReference type="ARBA" id="ARBA00022525"/>
    </source>
</evidence>
<reference evidence="24" key="1">
    <citation type="submission" date="2022-01" db="EMBL/GenBank/DDBJ databases">
        <authorList>
            <person name="King R."/>
        </authorList>
    </citation>
    <scope>NUCLEOTIDE SEQUENCE</scope>
</reference>
<dbReference type="Gene3D" id="2.60.120.230">
    <property type="match status" value="1"/>
</dbReference>
<evidence type="ECO:0000256" key="4">
    <source>
        <dbReference type="ARBA" id="ARBA00012689"/>
    </source>
</evidence>
<dbReference type="SUPFAM" id="SSF49742">
    <property type="entry name" value="PHM/PNGase F"/>
    <property type="match status" value="2"/>
</dbReference>
<dbReference type="PROSITE" id="PS00085">
    <property type="entry name" value="CU2_MONOOXYGENASE_2"/>
    <property type="match status" value="1"/>
</dbReference>
<evidence type="ECO:0000256" key="21">
    <source>
        <dbReference type="PIRSR" id="PIRSR600720-3"/>
    </source>
</evidence>
<evidence type="ECO:0000256" key="15">
    <source>
        <dbReference type="ARBA" id="ARBA00023157"/>
    </source>
</evidence>
<evidence type="ECO:0000256" key="12">
    <source>
        <dbReference type="ARBA" id="ARBA00023008"/>
    </source>
</evidence>
<feature type="domain" description="Copper type II ascorbate-dependent monooxygenase N-terminal" evidence="22">
    <location>
        <begin position="41"/>
        <end position="163"/>
    </location>
</feature>
<evidence type="ECO:0000256" key="16">
    <source>
        <dbReference type="ARBA" id="ARBA00023180"/>
    </source>
</evidence>
<evidence type="ECO:0000313" key="25">
    <source>
        <dbReference type="Proteomes" id="UP001152799"/>
    </source>
</evidence>
<keyword evidence="7 20" id="KW-0479">Metal-binding</keyword>
<feature type="binding site" evidence="20">
    <location>
        <position position="82"/>
    </location>
    <ligand>
        <name>Cu(2+)</name>
        <dbReference type="ChEBI" id="CHEBI:29036"/>
        <label>1</label>
        <note>catalytic</note>
    </ligand>
</feature>
<keyword evidence="6" id="KW-0812">Transmembrane</keyword>
<feature type="disulfide bond" evidence="21">
    <location>
        <begin position="89"/>
        <end position="119"/>
    </location>
</feature>
<dbReference type="Pfam" id="PF03712">
    <property type="entry name" value="Cu2_monoox_C"/>
    <property type="match status" value="1"/>
</dbReference>
<dbReference type="Pfam" id="PF01082">
    <property type="entry name" value="Cu2_monooxygen"/>
    <property type="match status" value="1"/>
</dbReference>
<comment type="subcellular location">
    <subcellularLocation>
        <location evidence="1">Cytoplasmic vesicle</location>
    </subcellularLocation>
    <subcellularLocation>
        <location evidence="18">Endomembrane system</location>
        <topology evidence="18">Single-pass membrane protein</topology>
    </subcellularLocation>
    <subcellularLocation>
        <location evidence="2">Secreted</location>
    </subcellularLocation>
</comment>
<proteinExistence type="inferred from homology"/>
<evidence type="ECO:0000256" key="13">
    <source>
        <dbReference type="ARBA" id="ARBA00023033"/>
    </source>
</evidence>
<dbReference type="InterPro" id="IPR020611">
    <property type="entry name" value="Cu2_ascorb_mOase_CS-1"/>
</dbReference>
<name>A0A9N9MB14_9CUCU</name>
<evidence type="ECO:0000256" key="8">
    <source>
        <dbReference type="ARBA" id="ARBA00022729"/>
    </source>
</evidence>
<keyword evidence="13" id="KW-0503">Monooxygenase</keyword>
<evidence type="ECO:0000256" key="11">
    <source>
        <dbReference type="ARBA" id="ARBA00023002"/>
    </source>
</evidence>
<evidence type="ECO:0000256" key="3">
    <source>
        <dbReference type="ARBA" id="ARBA00010676"/>
    </source>
</evidence>
<dbReference type="GO" id="GO:0005507">
    <property type="term" value="F:copper ion binding"/>
    <property type="evidence" value="ECO:0007669"/>
    <property type="project" value="InterPro"/>
</dbReference>
<dbReference type="AlphaFoldDB" id="A0A9N9MB14"/>
<feature type="binding site" evidence="20">
    <location>
        <position position="160"/>
    </location>
    <ligand>
        <name>Cu(2+)</name>
        <dbReference type="ChEBI" id="CHEBI:29036"/>
        <label>1</label>
        <note>catalytic</note>
    </ligand>
</feature>
<keyword evidence="12 20" id="KW-0186">Copper</keyword>
<dbReference type="GO" id="GO:0012505">
    <property type="term" value="C:endomembrane system"/>
    <property type="evidence" value="ECO:0007669"/>
    <property type="project" value="UniProtKB-SubCell"/>
</dbReference>